<feature type="transmembrane region" description="Helical" evidence="1">
    <location>
        <begin position="57"/>
        <end position="74"/>
    </location>
</feature>
<protein>
    <submittedName>
        <fullName evidence="2">Uncharacterized protein</fullName>
    </submittedName>
</protein>
<evidence type="ECO:0000313" key="3">
    <source>
        <dbReference type="Proteomes" id="UP001419268"/>
    </source>
</evidence>
<organism evidence="2 3">
    <name type="scientific">Stephania cephalantha</name>
    <dbReference type="NCBI Taxonomy" id="152367"/>
    <lineage>
        <taxon>Eukaryota</taxon>
        <taxon>Viridiplantae</taxon>
        <taxon>Streptophyta</taxon>
        <taxon>Embryophyta</taxon>
        <taxon>Tracheophyta</taxon>
        <taxon>Spermatophyta</taxon>
        <taxon>Magnoliopsida</taxon>
        <taxon>Ranunculales</taxon>
        <taxon>Menispermaceae</taxon>
        <taxon>Menispermoideae</taxon>
        <taxon>Cissampelideae</taxon>
        <taxon>Stephania</taxon>
    </lineage>
</organism>
<proteinExistence type="predicted"/>
<dbReference type="PANTHER" id="PTHR33919:SF9">
    <property type="entry name" value="RIBOSOME BIOGENESIS NEP1-LIKE PROTEIN"/>
    <property type="match status" value="1"/>
</dbReference>
<name>A0AAP0JEI4_9MAGN</name>
<accession>A0AAP0JEI4</accession>
<dbReference type="EMBL" id="JBBNAG010000005">
    <property type="protein sequence ID" value="KAK9132584.1"/>
    <property type="molecule type" value="Genomic_DNA"/>
</dbReference>
<reference evidence="2 3" key="1">
    <citation type="submission" date="2024-01" db="EMBL/GenBank/DDBJ databases">
        <title>Genome assemblies of Stephania.</title>
        <authorList>
            <person name="Yang L."/>
        </authorList>
    </citation>
    <scope>NUCLEOTIDE SEQUENCE [LARGE SCALE GENOMIC DNA]</scope>
    <source>
        <strain evidence="2">JXDWG</strain>
        <tissue evidence="2">Leaf</tissue>
    </source>
</reference>
<keyword evidence="1" id="KW-0812">Transmembrane</keyword>
<dbReference type="AlphaFoldDB" id="A0AAP0JEI4"/>
<evidence type="ECO:0000313" key="2">
    <source>
        <dbReference type="EMBL" id="KAK9132584.1"/>
    </source>
</evidence>
<comment type="caution">
    <text evidence="2">The sequence shown here is derived from an EMBL/GenBank/DDBJ whole genome shotgun (WGS) entry which is preliminary data.</text>
</comment>
<dbReference type="Proteomes" id="UP001419268">
    <property type="component" value="Unassembled WGS sequence"/>
</dbReference>
<sequence length="162" mass="17833">MAFRAASRYKWISSILNHTNGSRTMASSTTPRTKWFSQIADAHSSKAKARSIKAEDAPIYMIVGMVVVVVAFAVHSGKQQLRYMPGVQVTKKNRGSMPEVADPDNVVEGAEKFIRKSFFRKVAHIQDSDHGSSVPDHIRGDIFANVTKSETLKSVGVEPSNN</sequence>
<gene>
    <name evidence="2" type="ORF">Scep_012112</name>
</gene>
<keyword evidence="1" id="KW-1133">Transmembrane helix</keyword>
<evidence type="ECO:0000256" key="1">
    <source>
        <dbReference type="SAM" id="Phobius"/>
    </source>
</evidence>
<keyword evidence="1" id="KW-0472">Membrane</keyword>
<keyword evidence="3" id="KW-1185">Reference proteome</keyword>
<dbReference type="PANTHER" id="PTHR33919">
    <property type="entry name" value="OS09G0127700 PROTEIN"/>
    <property type="match status" value="1"/>
</dbReference>